<sequence length="362" mass="39763">MSTLTDLDLARWRLRTQHLTAPAPDAAAVVGHLLCVQAENVSQTAWAVATRTSTPDAADLGGLVDSGQVVRTHVLRPTWHYARVEDIGWLLELTAPRVRKTTGQGLKVAGDLDDARIERMSQVVLDTLAARPDRTRDELAAALAAEGVDPGGFALMLLLADLELQRLLVSGTPRDGTHTYARFEDRVPATPFDRDEALGTLALRYFTGHGPATLDDLVYWATLTRGDAKAGLAAAQDRLASFEHDGRTYWHDPADEPPRRDEPSEPRGHLLLILDELYRGYQDSRMVIDSAGLVPRGRESAIGMAVVDGQMVARMKRTVNTRSVRFELTPYDVLRPGDRAALDETAERYAAFLGLDAEVLVR</sequence>
<comment type="caution">
    <text evidence="1">The sequence shown here is derived from an EMBL/GenBank/DDBJ whole genome shotgun (WGS) entry which is preliminary data.</text>
</comment>
<proteinExistence type="predicted"/>
<dbReference type="RefSeq" id="WP_129988767.1">
    <property type="nucleotide sequence ID" value="NZ_SDPU01000032.1"/>
</dbReference>
<evidence type="ECO:0000313" key="1">
    <source>
        <dbReference type="EMBL" id="RYU10331.1"/>
    </source>
</evidence>
<dbReference type="PANTHER" id="PTHR38479">
    <property type="entry name" value="LMO0824 PROTEIN"/>
    <property type="match status" value="1"/>
</dbReference>
<dbReference type="PANTHER" id="PTHR38479:SF2">
    <property type="entry name" value="WINGED HELIX DNA-BINDING DOMAIN-CONTAINING PROTEIN"/>
    <property type="match status" value="1"/>
</dbReference>
<dbReference type="Pfam" id="PF06224">
    <property type="entry name" value="AlkZ-like"/>
    <property type="match status" value="1"/>
</dbReference>
<keyword evidence="2" id="KW-1185">Reference proteome</keyword>
<name>A0A4Q5IZ21_9ACTN</name>
<dbReference type="OrthoDB" id="9148135at2"/>
<keyword evidence="1" id="KW-0238">DNA-binding</keyword>
<organism evidence="1 2">
    <name type="scientific">Nocardioides iriomotensis</name>
    <dbReference type="NCBI Taxonomy" id="715784"/>
    <lineage>
        <taxon>Bacteria</taxon>
        <taxon>Bacillati</taxon>
        <taxon>Actinomycetota</taxon>
        <taxon>Actinomycetes</taxon>
        <taxon>Propionibacteriales</taxon>
        <taxon>Nocardioidaceae</taxon>
        <taxon>Nocardioides</taxon>
    </lineage>
</organism>
<evidence type="ECO:0000313" key="2">
    <source>
        <dbReference type="Proteomes" id="UP000291189"/>
    </source>
</evidence>
<gene>
    <name evidence="1" type="ORF">ETU37_18315</name>
</gene>
<dbReference type="EMBL" id="SDPU01000032">
    <property type="protein sequence ID" value="RYU10331.1"/>
    <property type="molecule type" value="Genomic_DNA"/>
</dbReference>
<dbReference type="AlphaFoldDB" id="A0A4Q5IZ21"/>
<dbReference type="GO" id="GO:0003677">
    <property type="term" value="F:DNA binding"/>
    <property type="evidence" value="ECO:0007669"/>
    <property type="project" value="UniProtKB-KW"/>
</dbReference>
<dbReference type="InterPro" id="IPR009351">
    <property type="entry name" value="AlkZ-like"/>
</dbReference>
<protein>
    <submittedName>
        <fullName evidence="1">Winged helix DNA-binding domain-containing protein</fullName>
    </submittedName>
</protein>
<accession>A0A4Q5IZ21</accession>
<dbReference type="Proteomes" id="UP000291189">
    <property type="component" value="Unassembled WGS sequence"/>
</dbReference>
<reference evidence="1 2" key="1">
    <citation type="submission" date="2019-01" db="EMBL/GenBank/DDBJ databases">
        <title>Nocardioides guangzhouensis sp. nov., an actinobacterium isolated from soil.</title>
        <authorList>
            <person name="Fu Y."/>
            <person name="Cai Y."/>
            <person name="Lin Z."/>
            <person name="Chen P."/>
        </authorList>
    </citation>
    <scope>NUCLEOTIDE SEQUENCE [LARGE SCALE GENOMIC DNA]</scope>
    <source>
        <strain evidence="1 2">NBRC 105384</strain>
    </source>
</reference>